<name>A0AAE3N5P8_9BURK</name>
<evidence type="ECO:0000256" key="2">
    <source>
        <dbReference type="ARBA" id="ARBA00015075"/>
    </source>
</evidence>
<sequence length="104" mass="11717">MPRFDVYANPDPSDRQAIPFFLDVQNDFLGGLHTRVVVPLYARTHFEARVRNLNPEFQAAGKSVVMDTASIGALPVTDLRRPVDNLKRFQDQIQDALDTLFGSD</sequence>
<evidence type="ECO:0000256" key="7">
    <source>
        <dbReference type="ARBA" id="ARBA00033135"/>
    </source>
</evidence>
<dbReference type="InterPro" id="IPR011067">
    <property type="entry name" value="Plasmid_toxin/cell-grow_inhib"/>
</dbReference>
<dbReference type="Pfam" id="PF01845">
    <property type="entry name" value="CcdB"/>
    <property type="match status" value="1"/>
</dbReference>
<keyword evidence="9" id="KW-1185">Reference proteome</keyword>
<evidence type="ECO:0000256" key="4">
    <source>
        <dbReference type="ARBA" id="ARBA00023015"/>
    </source>
</evidence>
<reference evidence="8" key="1">
    <citation type="submission" date="2023-01" db="EMBL/GenBank/DDBJ databases">
        <title>Xenophilus mangrovi sp. nov., isolated from soil of Mangrove nature reserve.</title>
        <authorList>
            <person name="Xu S."/>
            <person name="Liu Z."/>
            <person name="Xu Y."/>
        </authorList>
    </citation>
    <scope>NUCLEOTIDE SEQUENCE</scope>
    <source>
        <strain evidence="8">YW8</strain>
    </source>
</reference>
<dbReference type="InterPro" id="IPR002712">
    <property type="entry name" value="CcdB"/>
</dbReference>
<accession>A0AAE3N5P8</accession>
<dbReference type="SUPFAM" id="SSF50118">
    <property type="entry name" value="Cell growth inhibitor/plasmid maintenance toxic component"/>
    <property type="match status" value="1"/>
</dbReference>
<proteinExistence type="inferred from homology"/>
<dbReference type="RefSeq" id="WP_271426596.1">
    <property type="nucleotide sequence ID" value="NZ_JAQIPB010000001.1"/>
</dbReference>
<dbReference type="EMBL" id="JAQIPB010000001">
    <property type="protein sequence ID" value="MDA7415338.1"/>
    <property type="molecule type" value="Genomic_DNA"/>
</dbReference>
<gene>
    <name evidence="8" type="ORF">PGB34_03085</name>
</gene>
<keyword evidence="4" id="KW-0805">Transcription regulation</keyword>
<dbReference type="GO" id="GO:0006276">
    <property type="term" value="P:plasmid maintenance"/>
    <property type="evidence" value="ECO:0007669"/>
    <property type="project" value="InterPro"/>
</dbReference>
<dbReference type="Proteomes" id="UP001212602">
    <property type="component" value="Unassembled WGS sequence"/>
</dbReference>
<keyword evidence="5" id="KW-0804">Transcription</keyword>
<comment type="caution">
    <text evidence="8">The sequence shown here is derived from an EMBL/GenBank/DDBJ whole genome shotgun (WGS) entry which is preliminary data.</text>
</comment>
<evidence type="ECO:0000313" key="9">
    <source>
        <dbReference type="Proteomes" id="UP001212602"/>
    </source>
</evidence>
<protein>
    <recommendedName>
        <fullName evidence="2">Toxin CcdB</fullName>
    </recommendedName>
    <alternativeName>
        <fullName evidence="7">Cytotoxic protein CcdB</fullName>
    </alternativeName>
    <alternativeName>
        <fullName evidence="6">Protein LetD</fullName>
    </alternativeName>
</protein>
<comment type="similarity">
    <text evidence="1">Belongs to the CcdB toxin family.</text>
</comment>
<organism evidence="8 9">
    <name type="scientific">Xenophilus arseniciresistens</name>
    <dbReference type="NCBI Taxonomy" id="1283306"/>
    <lineage>
        <taxon>Bacteria</taxon>
        <taxon>Pseudomonadati</taxon>
        <taxon>Pseudomonadota</taxon>
        <taxon>Betaproteobacteria</taxon>
        <taxon>Burkholderiales</taxon>
        <taxon>Comamonadaceae</taxon>
        <taxon>Xenophilus</taxon>
    </lineage>
</organism>
<evidence type="ECO:0000256" key="6">
    <source>
        <dbReference type="ARBA" id="ARBA00029628"/>
    </source>
</evidence>
<evidence type="ECO:0000313" key="8">
    <source>
        <dbReference type="EMBL" id="MDA7415338.1"/>
    </source>
</evidence>
<dbReference type="GO" id="GO:0008657">
    <property type="term" value="F:DNA topoisomerase type II (double strand cut, ATP-hydrolyzing) inhibitor activity"/>
    <property type="evidence" value="ECO:0007669"/>
    <property type="project" value="InterPro"/>
</dbReference>
<dbReference type="AlphaFoldDB" id="A0AAE3N5P8"/>
<evidence type="ECO:0000256" key="1">
    <source>
        <dbReference type="ARBA" id="ARBA00005230"/>
    </source>
</evidence>
<evidence type="ECO:0000256" key="5">
    <source>
        <dbReference type="ARBA" id="ARBA00023163"/>
    </source>
</evidence>
<evidence type="ECO:0000256" key="3">
    <source>
        <dbReference type="ARBA" id="ARBA00022491"/>
    </source>
</evidence>
<keyword evidence="3" id="KW-0678">Repressor</keyword>
<dbReference type="Gene3D" id="2.30.30.110">
    <property type="match status" value="1"/>
</dbReference>